<keyword evidence="4" id="KW-1185">Reference proteome</keyword>
<keyword evidence="2" id="KW-0812">Transmembrane</keyword>
<evidence type="ECO:0000256" key="1">
    <source>
        <dbReference type="SAM" id="MobiDB-lite"/>
    </source>
</evidence>
<dbReference type="AlphaFoldDB" id="A0A9P6TVQ2"/>
<evidence type="ECO:0000256" key="2">
    <source>
        <dbReference type="SAM" id="Phobius"/>
    </source>
</evidence>
<sequence length="547" mass="60757">MQRQPRLSHTDIRRLETMFPPLYDSTDENELGVMPQRPVTPNNNKIARQPHLLPPPLLIPKDASQQQQKHQHRPTGQSIEAEALNHQQKQQKQKQQLPSPVSENSMPESPSSLAIHLYVHHHHHLHSPEPSPTISATAPSVPMVLLSPLAIPLSPSLEQESEAVASLPSPSSPTPAEVILPSAPLISPSPGASLLPPLSISNRIDPNQPEARSGVRIPLNISPTTPNENDPSLLPWFKYPSSLVISNSVAQVQKQLHQRRHRQCLAQLPDPMFANQLLSTISSDDLARLYVHAAHHLHSHQPIRRFVLMKMIMTQAELVQYGRLRAEMPRAPGPSTGAQPKRTGFGSEANTGLGARPKISSKLSQFVRATECTPRLPSPPFTTMLLSGDEATKINIVENSNNYLSLEHRHVSQKRKHSPQEHIPLQSLIPPQPMHHPLQEHHILHSQVLYVSSNKFKHARRRISSPSSLVSCSLPPSLTSSPSEGVSPSMEVLSQSSSSLPWLSWAYTESYGVSGLLMLSLFIFFLFLLKGTDLFHNLQFAFLYIVL</sequence>
<evidence type="ECO:0000313" key="4">
    <source>
        <dbReference type="Proteomes" id="UP000726737"/>
    </source>
</evidence>
<organism evidence="3 4">
    <name type="scientific">Mortierella polycephala</name>
    <dbReference type="NCBI Taxonomy" id="41804"/>
    <lineage>
        <taxon>Eukaryota</taxon>
        <taxon>Fungi</taxon>
        <taxon>Fungi incertae sedis</taxon>
        <taxon>Mucoromycota</taxon>
        <taxon>Mortierellomycotina</taxon>
        <taxon>Mortierellomycetes</taxon>
        <taxon>Mortierellales</taxon>
        <taxon>Mortierellaceae</taxon>
        <taxon>Mortierella</taxon>
    </lineage>
</organism>
<feature type="region of interest" description="Disordered" evidence="1">
    <location>
        <begin position="332"/>
        <end position="354"/>
    </location>
</feature>
<keyword evidence="2" id="KW-0472">Membrane</keyword>
<keyword evidence="2" id="KW-1133">Transmembrane helix</keyword>
<feature type="compositionally biased region" description="Low complexity" evidence="1">
    <location>
        <begin position="87"/>
        <end position="96"/>
    </location>
</feature>
<protein>
    <submittedName>
        <fullName evidence="3">Uncharacterized protein</fullName>
    </submittedName>
</protein>
<feature type="compositionally biased region" description="Polar residues" evidence="1">
    <location>
        <begin position="63"/>
        <end position="78"/>
    </location>
</feature>
<accession>A0A9P6TVQ2</accession>
<gene>
    <name evidence="3" type="ORF">BG011_009490</name>
</gene>
<comment type="caution">
    <text evidence="3">The sequence shown here is derived from an EMBL/GenBank/DDBJ whole genome shotgun (WGS) entry which is preliminary data.</text>
</comment>
<proteinExistence type="predicted"/>
<feature type="transmembrane region" description="Helical" evidence="2">
    <location>
        <begin position="511"/>
        <end position="529"/>
    </location>
</feature>
<reference evidence="3" key="1">
    <citation type="journal article" date="2020" name="Fungal Divers.">
        <title>Resolving the Mortierellaceae phylogeny through synthesis of multi-gene phylogenetics and phylogenomics.</title>
        <authorList>
            <person name="Vandepol N."/>
            <person name="Liber J."/>
            <person name="Desiro A."/>
            <person name="Na H."/>
            <person name="Kennedy M."/>
            <person name="Barry K."/>
            <person name="Grigoriev I.V."/>
            <person name="Miller A.N."/>
            <person name="O'Donnell K."/>
            <person name="Stajich J.E."/>
            <person name="Bonito G."/>
        </authorList>
    </citation>
    <scope>NUCLEOTIDE SEQUENCE</scope>
    <source>
        <strain evidence="3">KOD948</strain>
    </source>
</reference>
<feature type="region of interest" description="Disordered" evidence="1">
    <location>
        <begin position="18"/>
        <end position="110"/>
    </location>
</feature>
<feature type="compositionally biased region" description="Polar residues" evidence="1">
    <location>
        <begin position="97"/>
        <end position="110"/>
    </location>
</feature>
<dbReference type="Proteomes" id="UP000726737">
    <property type="component" value="Unassembled WGS sequence"/>
</dbReference>
<dbReference type="EMBL" id="JAAAJA010000850">
    <property type="protein sequence ID" value="KAG0249239.1"/>
    <property type="molecule type" value="Genomic_DNA"/>
</dbReference>
<feature type="region of interest" description="Disordered" evidence="1">
    <location>
        <begin position="413"/>
        <end position="436"/>
    </location>
</feature>
<evidence type="ECO:0000313" key="3">
    <source>
        <dbReference type="EMBL" id="KAG0249239.1"/>
    </source>
</evidence>
<name>A0A9P6TVQ2_9FUNG</name>
<dbReference type="OrthoDB" id="2449217at2759"/>